<dbReference type="EMBL" id="KJ854379">
    <property type="protein sequence ID" value="AIF72185.1"/>
    <property type="molecule type" value="Genomic_DNA"/>
</dbReference>
<accession>A0A0R5K4Y5</accession>
<evidence type="ECO:0000313" key="2">
    <source>
        <dbReference type="Proteomes" id="UP000247257"/>
    </source>
</evidence>
<dbReference type="Proteomes" id="UP000247257">
    <property type="component" value="Segment"/>
</dbReference>
<organism evidence="1 2">
    <name type="scientific">Qinghai Lake virophage</name>
    <dbReference type="NCBI Taxonomy" id="1516115"/>
    <lineage>
        <taxon>Viruses</taxon>
        <taxon>Varidnaviria</taxon>
        <taxon>Bamfordvirae</taxon>
        <taxon>Preplasmiviricota</taxon>
        <taxon>Polisuviricotina</taxon>
        <taxon>Virophaviricetes</taxon>
        <taxon>Priklausovirales</taxon>
        <taxon>Omnilimnoviroviridae</taxon>
        <taxon>Panaquavirovirus</taxon>
        <taxon>Panaquavirovirus qinghaense</taxon>
    </lineage>
</organism>
<proteinExistence type="predicted"/>
<protein>
    <submittedName>
        <fullName evidence="1">Recombination protein RecB</fullName>
    </submittedName>
</protein>
<gene>
    <name evidence="1" type="ORF">QLV_19</name>
</gene>
<reference evidence="1 2" key="1">
    <citation type="submission" date="2014-05" db="EMBL/GenBank/DDBJ databases">
        <title>Virophage diversity revealed in metagenomes of freshwater ecosystems.</title>
        <authorList>
            <person name="Oh S."/>
        </authorList>
    </citation>
    <scope>NUCLEOTIDE SEQUENCE [LARGE SCALE GENOMIC DNA]</scope>
</reference>
<evidence type="ECO:0000313" key="1">
    <source>
        <dbReference type="EMBL" id="AIF72185.1"/>
    </source>
</evidence>
<name>A0A0R5K4Y5_9VIRU</name>
<keyword evidence="2" id="KW-1185">Reference proteome</keyword>
<sequence length="78" mass="9344">MKRLANEVSFLRGEITRIKDVIYNLHLGDFKSEINTPQPAPVPVSHPNLIDQEKKEQRREYMKNYREKIRKIKCNTYI</sequence>